<feature type="domain" description="PB1" evidence="2">
    <location>
        <begin position="39"/>
        <end position="125"/>
    </location>
</feature>
<feature type="compositionally biased region" description="Low complexity" evidence="1">
    <location>
        <begin position="136"/>
        <end position="149"/>
    </location>
</feature>
<protein>
    <recommendedName>
        <fullName evidence="2">PB1 domain-containing protein</fullName>
    </recommendedName>
</protein>
<evidence type="ECO:0000313" key="3">
    <source>
        <dbReference type="EMBL" id="KAG9446492.1"/>
    </source>
</evidence>
<organism evidence="3 4">
    <name type="scientific">Aristolochia fimbriata</name>
    <name type="common">White veined hardy Dutchman's pipe vine</name>
    <dbReference type="NCBI Taxonomy" id="158543"/>
    <lineage>
        <taxon>Eukaryota</taxon>
        <taxon>Viridiplantae</taxon>
        <taxon>Streptophyta</taxon>
        <taxon>Embryophyta</taxon>
        <taxon>Tracheophyta</taxon>
        <taxon>Spermatophyta</taxon>
        <taxon>Magnoliopsida</taxon>
        <taxon>Magnoliidae</taxon>
        <taxon>Piperales</taxon>
        <taxon>Aristolochiaceae</taxon>
        <taxon>Aristolochia</taxon>
    </lineage>
</organism>
<dbReference type="SMART" id="SM00666">
    <property type="entry name" value="PB1"/>
    <property type="match status" value="1"/>
</dbReference>
<keyword evidence="4" id="KW-1185">Reference proteome</keyword>
<dbReference type="PANTHER" id="PTHR31066:SF10">
    <property type="entry name" value="OCTICOSAPEPTIDE_PHOX_BEM1P FAMILY PROTEIN"/>
    <property type="match status" value="1"/>
</dbReference>
<feature type="region of interest" description="Disordered" evidence="1">
    <location>
        <begin position="126"/>
        <end position="149"/>
    </location>
</feature>
<gene>
    <name evidence="3" type="ORF">H6P81_012620</name>
</gene>
<name>A0AAV7EFL2_ARIFI</name>
<evidence type="ECO:0000256" key="1">
    <source>
        <dbReference type="SAM" id="MobiDB-lite"/>
    </source>
</evidence>
<comment type="caution">
    <text evidence="3">The sequence shown here is derived from an EMBL/GenBank/DDBJ whole genome shotgun (WGS) entry which is preliminary data.</text>
</comment>
<proteinExistence type="predicted"/>
<dbReference type="InterPro" id="IPR053198">
    <property type="entry name" value="Gynoecium_Dev_Regulator"/>
</dbReference>
<sequence>MVGSSSSMMSSGDVPVAVKSSEATLKLLCSYGGKILPRHPDGKLRYVGGETRVLAVDRSIAFSDLLVKLSELYGSPVSLRCQLPTEDLDALVSITSDEDLANLIEEYDRANRDRAASLKVRAFLSQQRAKTPSPPSSARSVATAASRPPSGAINRCVHQIAAAAPVTTGRSAVLPPPAACPSSGY</sequence>
<dbReference type="Proteomes" id="UP000825729">
    <property type="component" value="Unassembled WGS sequence"/>
</dbReference>
<dbReference type="InterPro" id="IPR000270">
    <property type="entry name" value="PB1_dom"/>
</dbReference>
<dbReference type="CDD" id="cd06410">
    <property type="entry name" value="PB1_UP2"/>
    <property type="match status" value="1"/>
</dbReference>
<dbReference type="EMBL" id="JAINDJ010000005">
    <property type="protein sequence ID" value="KAG9446492.1"/>
    <property type="molecule type" value="Genomic_DNA"/>
</dbReference>
<evidence type="ECO:0000313" key="4">
    <source>
        <dbReference type="Proteomes" id="UP000825729"/>
    </source>
</evidence>
<dbReference type="SUPFAM" id="SSF54277">
    <property type="entry name" value="CAD &amp; PB1 domains"/>
    <property type="match status" value="1"/>
</dbReference>
<reference evidence="3 4" key="1">
    <citation type="submission" date="2021-07" db="EMBL/GenBank/DDBJ databases">
        <title>The Aristolochia fimbriata genome: insights into angiosperm evolution, floral development and chemical biosynthesis.</title>
        <authorList>
            <person name="Jiao Y."/>
        </authorList>
    </citation>
    <scope>NUCLEOTIDE SEQUENCE [LARGE SCALE GENOMIC DNA]</scope>
    <source>
        <strain evidence="3">IBCAS-2021</strain>
        <tissue evidence="3">Leaf</tissue>
    </source>
</reference>
<dbReference type="Gene3D" id="3.10.20.90">
    <property type="entry name" value="Phosphatidylinositol 3-kinase Catalytic Subunit, Chain A, domain 1"/>
    <property type="match status" value="1"/>
</dbReference>
<evidence type="ECO:0000259" key="2">
    <source>
        <dbReference type="SMART" id="SM00666"/>
    </source>
</evidence>
<dbReference type="AlphaFoldDB" id="A0AAV7EFL2"/>
<dbReference type="PANTHER" id="PTHR31066">
    <property type="entry name" value="OS05G0427100 PROTEIN-RELATED"/>
    <property type="match status" value="1"/>
</dbReference>
<dbReference type="Pfam" id="PF00564">
    <property type="entry name" value="PB1"/>
    <property type="match status" value="1"/>
</dbReference>
<accession>A0AAV7EFL2</accession>